<sequence>MQAIVYVAFVHNNNQVRNDYMRAKIESMVASMQTDYQVKQIEVSYQSEILPQSLFMSLISDVINQHLGSKWLRYRHLKSSKFVEDVGFLKSLFVKYLFNPNGERFRRKRNRAIEVAVSDKHIRAWYQFLDTGADYLIVLEDDVVFKDDSNVRIKKLLGDLSKNYSNRACYVDLGGGFKLADLMINSLETKYVDNYRHYQKPVTNTTCAYLVSRDLITKFNEILIRKPLLRFISVDWMINSLFILWGKDVSRVICMHADPTIFNHGTFTGEYVSWH</sequence>
<protein>
    <recommendedName>
        <fullName evidence="4">Glycosyl transferase family 25 domain-containing protein</fullName>
    </recommendedName>
</protein>
<evidence type="ECO:0000259" key="4">
    <source>
        <dbReference type="Pfam" id="PF01755"/>
    </source>
</evidence>
<feature type="domain" description="Glycosyl transferase family 25" evidence="4">
    <location>
        <begin position="121"/>
        <end position="224"/>
    </location>
</feature>
<evidence type="ECO:0000256" key="1">
    <source>
        <dbReference type="ARBA" id="ARBA00005068"/>
    </source>
</evidence>
<dbReference type="AlphaFoldDB" id="A0A0B7IY15"/>
<accession>A0A0B7IY15</accession>
<dbReference type="Pfam" id="PF01755">
    <property type="entry name" value="Glyco_transf_25"/>
    <property type="match status" value="1"/>
</dbReference>
<gene>
    <name evidence="5" type="ORF">BN1209_0955</name>
</gene>
<dbReference type="Proteomes" id="UP000056322">
    <property type="component" value="Chromosome 1"/>
</dbReference>
<evidence type="ECO:0000313" key="5">
    <source>
        <dbReference type="EMBL" id="CEN55998.1"/>
    </source>
</evidence>
<keyword evidence="6" id="KW-1185">Reference proteome</keyword>
<organism evidence="5 6">
    <name type="scientific">Candidatus Methylopumilus turicensis</name>
    <dbReference type="NCBI Taxonomy" id="1581680"/>
    <lineage>
        <taxon>Bacteria</taxon>
        <taxon>Pseudomonadati</taxon>
        <taxon>Pseudomonadota</taxon>
        <taxon>Betaproteobacteria</taxon>
        <taxon>Nitrosomonadales</taxon>
        <taxon>Methylophilaceae</taxon>
        <taxon>Candidatus Methylopumilus</taxon>
    </lineage>
</organism>
<evidence type="ECO:0000313" key="6">
    <source>
        <dbReference type="Proteomes" id="UP000056322"/>
    </source>
</evidence>
<proteinExistence type="predicted"/>
<dbReference type="OrthoDB" id="119742at2"/>
<dbReference type="EMBL" id="LN794158">
    <property type="protein sequence ID" value="CEN55998.1"/>
    <property type="molecule type" value="Genomic_DNA"/>
</dbReference>
<evidence type="ECO:0000256" key="2">
    <source>
        <dbReference type="ARBA" id="ARBA00005222"/>
    </source>
</evidence>
<keyword evidence="3" id="KW-0448">Lipopolysaccharide biosynthesis</keyword>
<dbReference type="STRING" id="1581680.BN1209_0955"/>
<comment type="pathway">
    <text evidence="2">Glycan metabolism; lacto-N-neotetraose biosynthesis.</text>
</comment>
<name>A0A0B7IY15_9PROT</name>
<dbReference type="KEGG" id="mbac:BN1209_0955"/>
<reference evidence="6" key="1">
    <citation type="submission" date="2014-12" db="EMBL/GenBank/DDBJ databases">
        <authorList>
            <person name="Salcher M.M."/>
        </authorList>
    </citation>
    <scope>NUCLEOTIDE SEQUENCE [LARGE SCALE GENOMIC DNA]</scope>
    <source>
        <strain evidence="6">MMS-10A-171</strain>
    </source>
</reference>
<evidence type="ECO:0000256" key="3">
    <source>
        <dbReference type="ARBA" id="ARBA00022985"/>
    </source>
</evidence>
<dbReference type="GO" id="GO:0009103">
    <property type="term" value="P:lipopolysaccharide biosynthetic process"/>
    <property type="evidence" value="ECO:0007669"/>
    <property type="project" value="UniProtKB-KW"/>
</dbReference>
<comment type="pathway">
    <text evidence="1">Bacterial outer membrane biogenesis; lipooligosaccharide biosynthesis.</text>
</comment>
<dbReference type="RefSeq" id="WP_045751182.1">
    <property type="nucleotide sequence ID" value="NZ_LN794158.1"/>
</dbReference>
<dbReference type="InterPro" id="IPR002654">
    <property type="entry name" value="Glyco_trans_25"/>
</dbReference>
<dbReference type="HOGENOM" id="CLU_1011232_0_0_4"/>